<dbReference type="GO" id="GO:0003723">
    <property type="term" value="F:RNA binding"/>
    <property type="evidence" value="ECO:0007669"/>
    <property type="project" value="UniProtKB-KW"/>
</dbReference>
<dbReference type="InterPro" id="IPR022059">
    <property type="entry name" value="DUF3615"/>
</dbReference>
<feature type="domain" description="DEAD-box RNA helicase Q" evidence="10">
    <location>
        <begin position="98"/>
        <end position="126"/>
    </location>
</feature>
<evidence type="ECO:0000256" key="3">
    <source>
        <dbReference type="ARBA" id="ARBA00022801"/>
    </source>
</evidence>
<dbReference type="GO" id="GO:0005524">
    <property type="term" value="F:ATP binding"/>
    <property type="evidence" value="ECO:0007669"/>
    <property type="project" value="UniProtKB-KW"/>
</dbReference>
<evidence type="ECO:0000256" key="1">
    <source>
        <dbReference type="ARBA" id="ARBA00012552"/>
    </source>
</evidence>
<dbReference type="GO" id="GO:0016787">
    <property type="term" value="F:hydrolase activity"/>
    <property type="evidence" value="ECO:0007669"/>
    <property type="project" value="UniProtKB-KW"/>
</dbReference>
<keyword evidence="3" id="KW-0378">Hydrolase</keyword>
<feature type="domain" description="Helicase C-terminal" evidence="9">
    <location>
        <begin position="331"/>
        <end position="487"/>
    </location>
</feature>
<feature type="short sequence motif" description="Q motif" evidence="7">
    <location>
        <begin position="98"/>
        <end position="126"/>
    </location>
</feature>
<dbReference type="PROSITE" id="PS51194">
    <property type="entry name" value="HELICASE_CTER"/>
    <property type="match status" value="1"/>
</dbReference>
<dbReference type="SMART" id="SM00487">
    <property type="entry name" value="DEXDc"/>
    <property type="match status" value="1"/>
</dbReference>
<evidence type="ECO:0000256" key="6">
    <source>
        <dbReference type="ARBA" id="ARBA00022884"/>
    </source>
</evidence>
<evidence type="ECO:0000313" key="11">
    <source>
        <dbReference type="EMBL" id="KAK1616258.1"/>
    </source>
</evidence>
<dbReference type="Proteomes" id="UP001231189">
    <property type="component" value="Unassembled WGS sequence"/>
</dbReference>
<dbReference type="EMBL" id="JAUUTY010000006">
    <property type="protein sequence ID" value="KAK1616258.1"/>
    <property type="molecule type" value="Genomic_DNA"/>
</dbReference>
<name>A0AAD8RBG4_LOLMU</name>
<keyword evidence="5" id="KW-0067">ATP-binding</keyword>
<dbReference type="PROSITE" id="PS51192">
    <property type="entry name" value="HELICASE_ATP_BIND_1"/>
    <property type="match status" value="1"/>
</dbReference>
<dbReference type="Pfam" id="PF00270">
    <property type="entry name" value="DEAD"/>
    <property type="match status" value="1"/>
</dbReference>
<dbReference type="InterPro" id="IPR001650">
    <property type="entry name" value="Helicase_C-like"/>
</dbReference>
<feature type="domain" description="Helicase ATP-binding" evidence="8">
    <location>
        <begin position="129"/>
        <end position="307"/>
    </location>
</feature>
<evidence type="ECO:0000256" key="5">
    <source>
        <dbReference type="ARBA" id="ARBA00022840"/>
    </source>
</evidence>
<dbReference type="PANTHER" id="PTHR47958">
    <property type="entry name" value="ATP-DEPENDENT RNA HELICASE DBP3"/>
    <property type="match status" value="1"/>
</dbReference>
<dbReference type="Gene3D" id="3.40.50.300">
    <property type="entry name" value="P-loop containing nucleotide triphosphate hydrolases"/>
    <property type="match status" value="2"/>
</dbReference>
<organism evidence="11 12">
    <name type="scientific">Lolium multiflorum</name>
    <name type="common">Italian ryegrass</name>
    <name type="synonym">Lolium perenne subsp. multiflorum</name>
    <dbReference type="NCBI Taxonomy" id="4521"/>
    <lineage>
        <taxon>Eukaryota</taxon>
        <taxon>Viridiplantae</taxon>
        <taxon>Streptophyta</taxon>
        <taxon>Embryophyta</taxon>
        <taxon>Tracheophyta</taxon>
        <taxon>Spermatophyta</taxon>
        <taxon>Magnoliopsida</taxon>
        <taxon>Liliopsida</taxon>
        <taxon>Poales</taxon>
        <taxon>Poaceae</taxon>
        <taxon>BOP clade</taxon>
        <taxon>Pooideae</taxon>
        <taxon>Poodae</taxon>
        <taxon>Poeae</taxon>
        <taxon>Poeae Chloroplast Group 2 (Poeae type)</taxon>
        <taxon>Loliodinae</taxon>
        <taxon>Loliinae</taxon>
        <taxon>Lolium</taxon>
    </lineage>
</organism>
<proteinExistence type="predicted"/>
<keyword evidence="4" id="KW-0347">Helicase</keyword>
<evidence type="ECO:0000259" key="9">
    <source>
        <dbReference type="PROSITE" id="PS51194"/>
    </source>
</evidence>
<dbReference type="GO" id="GO:0003724">
    <property type="term" value="F:RNA helicase activity"/>
    <property type="evidence" value="ECO:0007669"/>
    <property type="project" value="UniProtKB-EC"/>
</dbReference>
<evidence type="ECO:0000313" key="12">
    <source>
        <dbReference type="Proteomes" id="UP001231189"/>
    </source>
</evidence>
<dbReference type="EC" id="3.6.4.13" evidence="1"/>
<keyword evidence="6" id="KW-0694">RNA-binding</keyword>
<evidence type="ECO:0000256" key="4">
    <source>
        <dbReference type="ARBA" id="ARBA00022806"/>
    </source>
</evidence>
<keyword evidence="12" id="KW-1185">Reference proteome</keyword>
<dbReference type="Pfam" id="PF12274">
    <property type="entry name" value="DUF3615"/>
    <property type="match status" value="1"/>
</dbReference>
<dbReference type="SUPFAM" id="SSF52540">
    <property type="entry name" value="P-loop containing nucleoside triphosphate hydrolases"/>
    <property type="match status" value="2"/>
</dbReference>
<dbReference type="InterPro" id="IPR014001">
    <property type="entry name" value="Helicase_ATP-bd"/>
</dbReference>
<accession>A0AAD8RBG4</accession>
<evidence type="ECO:0000259" key="10">
    <source>
        <dbReference type="PROSITE" id="PS51195"/>
    </source>
</evidence>
<dbReference type="InterPro" id="IPR011545">
    <property type="entry name" value="DEAD/DEAH_box_helicase_dom"/>
</dbReference>
<sequence>MAAPMTRHDFLLDGVGMTTASCSGFSPLLGDQRKKVADSMCMRCTPLPTVRAYEIVASDSICVDHLVAQPTGDDVGKGLAELKIEEGTSVKLSGEGLPGFEKAGLVEKVVQNMFMSGFEAPTPVQRYSIPMALAGRDLLVCAQKGSGKVAALCIPVVSRLLSRTPAPGGQYGRPRALLLVPNDRIAQEIVQDTRKLVYETGIRVVHSRKSQNFQIHELEAGVDIFVSTPGRLVDLLISNQITLEAIEYLVICDIGRLLDLGCETKLREIFDHMYIGKPPRQTLLSSDTFEPEVQNFARNFLSDYLLITDGMLEFNIGLTSQNIELVSEGEKRDFLLKVLQKQSFHCAGRVHQSATLVFVETKEEADSLSNWLNNESFCSTVSAVIFGDCSEQEMSSALASGFNPILIAGDATSLDLVDVGSFTYVINYDLPKSIEEYIERIRKFRRARRVGSITSFFTESNQYMAKGLWKLMIETKLEVPSWLVDYADPDYSCRFKELELQDEEYEKYRHDLAGSLLSREINTIYELVDVYAELNCNNKKKSSLEDDIKRICRDCCIAFEQQEEHKLLKFMFVKLLQHSFIPEKYGKSYRHYNFIAKIKEDESGIWTEGTYFAESKLEGGVQQYFCCLLEQFDKGECYGCQNEKAVIQHPTTGDYQRGTPDYVWPFNYGAEISDSDDTEISDSDDDLMDLYLGEERRASQAGERKEDDFCIAMSGEHMTLH</sequence>
<evidence type="ECO:0000256" key="2">
    <source>
        <dbReference type="ARBA" id="ARBA00022741"/>
    </source>
</evidence>
<protein>
    <recommendedName>
        <fullName evidence="1">RNA helicase</fullName>
        <ecNumber evidence="1">3.6.4.13</ecNumber>
    </recommendedName>
</protein>
<keyword evidence="2" id="KW-0547">Nucleotide-binding</keyword>
<evidence type="ECO:0000259" key="8">
    <source>
        <dbReference type="PROSITE" id="PS51192"/>
    </source>
</evidence>
<comment type="caution">
    <text evidence="11">The sequence shown here is derived from an EMBL/GenBank/DDBJ whole genome shotgun (WGS) entry which is preliminary data.</text>
</comment>
<dbReference type="InterPro" id="IPR027417">
    <property type="entry name" value="P-loop_NTPase"/>
</dbReference>
<dbReference type="PROSITE" id="PS51195">
    <property type="entry name" value="Q_MOTIF"/>
    <property type="match status" value="1"/>
</dbReference>
<evidence type="ECO:0000256" key="7">
    <source>
        <dbReference type="PROSITE-ProRule" id="PRU00552"/>
    </source>
</evidence>
<gene>
    <name evidence="11" type="ORF">QYE76_021775</name>
</gene>
<dbReference type="Pfam" id="PF00271">
    <property type="entry name" value="Helicase_C"/>
    <property type="match status" value="1"/>
</dbReference>
<dbReference type="AlphaFoldDB" id="A0AAD8RBG4"/>
<dbReference type="InterPro" id="IPR014014">
    <property type="entry name" value="RNA_helicase_DEAD_Q_motif"/>
</dbReference>
<reference evidence="11" key="1">
    <citation type="submission" date="2023-07" db="EMBL/GenBank/DDBJ databases">
        <title>A chromosome-level genome assembly of Lolium multiflorum.</title>
        <authorList>
            <person name="Chen Y."/>
            <person name="Copetti D."/>
            <person name="Kolliker R."/>
            <person name="Studer B."/>
        </authorList>
    </citation>
    <scope>NUCLEOTIDE SEQUENCE</scope>
    <source>
        <strain evidence="11">02402/16</strain>
        <tissue evidence="11">Leaf</tissue>
    </source>
</reference>